<dbReference type="PROSITE" id="PS01174">
    <property type="entry name" value="LIPASE_GDXG_SER"/>
    <property type="match status" value="1"/>
</dbReference>
<keyword evidence="5" id="KW-1185">Reference proteome</keyword>
<sequence>MYRIVRYHTRKPKSLLLPLAATKTTTSGSEPSTFSSPLASLSWKTRLALTLLLQVDKAARRPDGTVNRRLLNLVDPKASPKSRNGVTSSDVIVDPTRNLWFRLFIPVVDIDSTALPVVIYFHGGGFTTCSPSSIAYDAFCRRFAATIPAVVVSVNYRLSPEHRYPSQCDDGFDVVSFLGQNDAVLPENADRSRIFLAGDSAGGNLAHQMAVRACRCRTVKLAGLVSIQPFFGGEERTESEIRLEKDPLVTVTLTDWLWKAFLPVGSTRDHEVANVSGPNAVDISGMEYPATVVFVGGADPLQDWQRRYYNWLRKSGIEAKLIEHPNMFHGFYAFPELPESDQLVSQVTDFVASSSTSTG</sequence>
<comment type="caution">
    <text evidence="4">The sequence shown here is derived from an EMBL/GenBank/DDBJ whole genome shotgun (WGS) entry which is preliminary data.</text>
</comment>
<protein>
    <submittedName>
        <fullName evidence="4">Putative carboxylesterase</fullName>
        <ecNumber evidence="4">3.1.1.1</ecNumber>
    </submittedName>
</protein>
<dbReference type="AlphaFoldDB" id="A0A2P6R7W6"/>
<feature type="domain" description="Alpha/beta hydrolase fold-3" evidence="3">
    <location>
        <begin position="118"/>
        <end position="332"/>
    </location>
</feature>
<dbReference type="InterPro" id="IPR050466">
    <property type="entry name" value="Carboxylest/Gibb_receptor"/>
</dbReference>
<name>A0A2P6R7W6_ROSCH</name>
<dbReference type="InterPro" id="IPR029058">
    <property type="entry name" value="AB_hydrolase_fold"/>
</dbReference>
<reference evidence="4 5" key="1">
    <citation type="journal article" date="2018" name="Nat. Genet.">
        <title>The Rosa genome provides new insights in the design of modern roses.</title>
        <authorList>
            <person name="Bendahmane M."/>
        </authorList>
    </citation>
    <scope>NUCLEOTIDE SEQUENCE [LARGE SCALE GENOMIC DNA]</scope>
    <source>
        <strain evidence="5">cv. Old Blush</strain>
    </source>
</reference>
<dbReference type="STRING" id="74649.A0A2P6R7W6"/>
<feature type="active site" evidence="2">
    <location>
        <position position="200"/>
    </location>
</feature>
<comment type="similarity">
    <text evidence="1">Belongs to the 'GDXG' lipolytic enzyme family.</text>
</comment>
<evidence type="ECO:0000259" key="3">
    <source>
        <dbReference type="Pfam" id="PF07859"/>
    </source>
</evidence>
<dbReference type="Pfam" id="PF07859">
    <property type="entry name" value="Abhydrolase_3"/>
    <property type="match status" value="1"/>
</dbReference>
<dbReference type="EMBL" id="PDCK01000041">
    <property type="protein sequence ID" value="PRQ42507.1"/>
    <property type="molecule type" value="Genomic_DNA"/>
</dbReference>
<evidence type="ECO:0000256" key="1">
    <source>
        <dbReference type="ARBA" id="ARBA00010515"/>
    </source>
</evidence>
<accession>A0A2P6R7W6</accession>
<dbReference type="SUPFAM" id="SSF53474">
    <property type="entry name" value="alpha/beta-Hydrolases"/>
    <property type="match status" value="1"/>
</dbReference>
<dbReference type="OrthoDB" id="408631at2759"/>
<organism evidence="4 5">
    <name type="scientific">Rosa chinensis</name>
    <name type="common">China rose</name>
    <dbReference type="NCBI Taxonomy" id="74649"/>
    <lineage>
        <taxon>Eukaryota</taxon>
        <taxon>Viridiplantae</taxon>
        <taxon>Streptophyta</taxon>
        <taxon>Embryophyta</taxon>
        <taxon>Tracheophyta</taxon>
        <taxon>Spermatophyta</taxon>
        <taxon>Magnoliopsida</taxon>
        <taxon>eudicotyledons</taxon>
        <taxon>Gunneridae</taxon>
        <taxon>Pentapetalae</taxon>
        <taxon>rosids</taxon>
        <taxon>fabids</taxon>
        <taxon>Rosales</taxon>
        <taxon>Rosaceae</taxon>
        <taxon>Rosoideae</taxon>
        <taxon>Rosoideae incertae sedis</taxon>
        <taxon>Rosa</taxon>
    </lineage>
</organism>
<dbReference type="EC" id="3.1.1.1" evidence="4"/>
<dbReference type="Proteomes" id="UP000238479">
    <property type="component" value="Chromosome 3"/>
</dbReference>
<dbReference type="PANTHER" id="PTHR23024">
    <property type="entry name" value="ARYLACETAMIDE DEACETYLASE"/>
    <property type="match status" value="1"/>
</dbReference>
<dbReference type="InterPro" id="IPR033140">
    <property type="entry name" value="Lipase_GDXG_put_SER_AS"/>
</dbReference>
<keyword evidence="4" id="KW-0378">Hydrolase</keyword>
<evidence type="ECO:0000256" key="2">
    <source>
        <dbReference type="PROSITE-ProRule" id="PRU10038"/>
    </source>
</evidence>
<gene>
    <name evidence="4" type="ORF">RchiOBHm_Chr3g0458401</name>
</gene>
<dbReference type="Gene3D" id="3.40.50.1820">
    <property type="entry name" value="alpha/beta hydrolase"/>
    <property type="match status" value="1"/>
</dbReference>
<dbReference type="Gramene" id="PRQ42507">
    <property type="protein sequence ID" value="PRQ42507"/>
    <property type="gene ID" value="RchiOBHm_Chr3g0458401"/>
</dbReference>
<dbReference type="PANTHER" id="PTHR23024:SF609">
    <property type="entry name" value="CARBOXYLESTERASE 18-RELATED"/>
    <property type="match status" value="1"/>
</dbReference>
<proteinExistence type="inferred from homology"/>
<evidence type="ECO:0000313" key="5">
    <source>
        <dbReference type="Proteomes" id="UP000238479"/>
    </source>
</evidence>
<dbReference type="OMA" id="WAHSHAS"/>
<evidence type="ECO:0000313" key="4">
    <source>
        <dbReference type="EMBL" id="PRQ42507.1"/>
    </source>
</evidence>
<dbReference type="InterPro" id="IPR013094">
    <property type="entry name" value="AB_hydrolase_3"/>
</dbReference>
<dbReference type="GO" id="GO:0106435">
    <property type="term" value="F:carboxylesterase activity"/>
    <property type="evidence" value="ECO:0007669"/>
    <property type="project" value="UniProtKB-EC"/>
</dbReference>
<dbReference type="GO" id="GO:0009860">
    <property type="term" value="P:pollen tube growth"/>
    <property type="evidence" value="ECO:0007669"/>
    <property type="project" value="TreeGrafter"/>
</dbReference>